<dbReference type="GO" id="GO:0003723">
    <property type="term" value="F:RNA binding"/>
    <property type="evidence" value="ECO:0007669"/>
    <property type="project" value="UniProtKB-KW"/>
</dbReference>
<comment type="similarity">
    <text evidence="2">Belongs to the methyltransferase superfamily. HEN1 family.</text>
</comment>
<evidence type="ECO:0000256" key="1">
    <source>
        <dbReference type="ARBA" id="ARBA00001946"/>
    </source>
</evidence>
<evidence type="ECO:0000313" key="14">
    <source>
        <dbReference type="EMBL" id="RPD60001.1"/>
    </source>
</evidence>
<dbReference type="GO" id="GO:0046872">
    <property type="term" value="F:metal ion binding"/>
    <property type="evidence" value="ECO:0007669"/>
    <property type="project" value="UniProtKB-KW"/>
</dbReference>
<keyword evidence="9" id="KW-0694">RNA-binding</keyword>
<evidence type="ECO:0000256" key="12">
    <source>
        <dbReference type="ARBA" id="ARBA00048418"/>
    </source>
</evidence>
<gene>
    <name evidence="14" type="ORF">L227DRAFT_548028</name>
</gene>
<name>A0A5C2S8E8_9APHY</name>
<keyword evidence="5" id="KW-0808">Transferase</keyword>
<feature type="region of interest" description="Disordered" evidence="13">
    <location>
        <begin position="488"/>
        <end position="522"/>
    </location>
</feature>
<dbReference type="SUPFAM" id="SSF53335">
    <property type="entry name" value="S-adenosyl-L-methionine-dependent methyltransferases"/>
    <property type="match status" value="1"/>
</dbReference>
<dbReference type="GO" id="GO:0030422">
    <property type="term" value="P:siRNA processing"/>
    <property type="evidence" value="ECO:0007669"/>
    <property type="project" value="TreeGrafter"/>
</dbReference>
<keyword evidence="10" id="KW-0943">RNA-mediated gene silencing</keyword>
<evidence type="ECO:0000256" key="4">
    <source>
        <dbReference type="ARBA" id="ARBA00022603"/>
    </source>
</evidence>
<proteinExistence type="inferred from homology"/>
<dbReference type="GO" id="GO:0005737">
    <property type="term" value="C:cytoplasm"/>
    <property type="evidence" value="ECO:0007669"/>
    <property type="project" value="TreeGrafter"/>
</dbReference>
<keyword evidence="6" id="KW-0949">S-adenosyl-L-methionine</keyword>
<evidence type="ECO:0000313" key="15">
    <source>
        <dbReference type="Proteomes" id="UP000313359"/>
    </source>
</evidence>
<evidence type="ECO:0000256" key="6">
    <source>
        <dbReference type="ARBA" id="ARBA00022691"/>
    </source>
</evidence>
<evidence type="ECO:0000256" key="9">
    <source>
        <dbReference type="ARBA" id="ARBA00022884"/>
    </source>
</evidence>
<accession>A0A5C2S8E8</accession>
<evidence type="ECO:0000256" key="8">
    <source>
        <dbReference type="ARBA" id="ARBA00022842"/>
    </source>
</evidence>
<dbReference type="GO" id="GO:0090486">
    <property type="term" value="F:small RNA 2'-O-methyltransferase activity"/>
    <property type="evidence" value="ECO:0007669"/>
    <property type="project" value="UniProtKB-EC"/>
</dbReference>
<evidence type="ECO:0000256" key="7">
    <source>
        <dbReference type="ARBA" id="ARBA00022723"/>
    </source>
</evidence>
<dbReference type="Proteomes" id="UP000313359">
    <property type="component" value="Unassembled WGS sequence"/>
</dbReference>
<dbReference type="InterPro" id="IPR029063">
    <property type="entry name" value="SAM-dependent_MTases_sf"/>
</dbReference>
<organism evidence="14 15">
    <name type="scientific">Lentinus tigrinus ALCF2SS1-6</name>
    <dbReference type="NCBI Taxonomy" id="1328759"/>
    <lineage>
        <taxon>Eukaryota</taxon>
        <taxon>Fungi</taxon>
        <taxon>Dikarya</taxon>
        <taxon>Basidiomycota</taxon>
        <taxon>Agaricomycotina</taxon>
        <taxon>Agaricomycetes</taxon>
        <taxon>Polyporales</taxon>
        <taxon>Polyporaceae</taxon>
        <taxon>Lentinus</taxon>
    </lineage>
</organism>
<evidence type="ECO:0000256" key="5">
    <source>
        <dbReference type="ARBA" id="ARBA00022679"/>
    </source>
</evidence>
<evidence type="ECO:0000256" key="2">
    <source>
        <dbReference type="ARBA" id="ARBA00009026"/>
    </source>
</evidence>
<dbReference type="GO" id="GO:0005634">
    <property type="term" value="C:nucleus"/>
    <property type="evidence" value="ECO:0007669"/>
    <property type="project" value="TreeGrafter"/>
</dbReference>
<dbReference type="OrthoDB" id="2154311at2759"/>
<dbReference type="AlphaFoldDB" id="A0A5C2S8E8"/>
<keyword evidence="8" id="KW-0460">Magnesium</keyword>
<sequence>MSDTDEPTELQVTFSPHLYLQRRGWVLDIMRREGITEVLDIGCGEGELLACLCNPAPWLAPPPQDVLPPATASDAGDDAAYTAVLEELHRTILHPRKISGLDICEDDLKCTVRITQPPPPPQDEETKSVWYRVPARWEDLEVNIWQGSLEHANPAFMDVECIVATEVIEHLPEPVLDRFAPVILGAYRPRFLLITTPSYTFNARFTAPDAPPSARQGYPDPTGRTDRVFRHHDHKFEWTVDEFRAWCIAVAEEWGYEVVEFGGVGTAVEQDEWGRDEQLGYASQVAAFRRREGEEWDARRVRRWMEVEMTRKSMARGAGETAGTHHLLAAYQHPAHELSGRPQPLDVVGELVVSKMVRFRETSVSLNEIWFESEIERACGGWLDWLVRAIQIHEGLALHQTPLGSSTFNEWVIQLAPALHHFIPPESHADAWGTPPDTDEVEDLGDPFDDDDTLWMEDDGGGLVKGAGSGTGDETAYSEWGAAEVSARRDVDWGEPDSDGWGKVVDPAAWGAPEGGRTWGEW</sequence>
<dbReference type="PANTHER" id="PTHR21404">
    <property type="entry name" value="HEN1"/>
    <property type="match status" value="1"/>
</dbReference>
<comment type="catalytic activity">
    <reaction evidence="12">
        <text>small RNA 3'-end nucleotide + S-adenosyl-L-methionine = small RNA 3'-end 2'-O-methylnucleotide + S-adenosyl-L-homocysteine + H(+)</text>
        <dbReference type="Rhea" id="RHEA:37887"/>
        <dbReference type="Rhea" id="RHEA-COMP:10415"/>
        <dbReference type="Rhea" id="RHEA-COMP:10416"/>
        <dbReference type="ChEBI" id="CHEBI:15378"/>
        <dbReference type="ChEBI" id="CHEBI:57856"/>
        <dbReference type="ChEBI" id="CHEBI:59789"/>
        <dbReference type="ChEBI" id="CHEBI:74896"/>
        <dbReference type="ChEBI" id="CHEBI:74898"/>
        <dbReference type="EC" id="2.1.1.386"/>
    </reaction>
</comment>
<keyword evidence="15" id="KW-1185">Reference proteome</keyword>
<evidence type="ECO:0000256" key="11">
    <source>
        <dbReference type="ARBA" id="ARBA00035025"/>
    </source>
</evidence>
<dbReference type="GO" id="GO:0001510">
    <property type="term" value="P:RNA methylation"/>
    <property type="evidence" value="ECO:0007669"/>
    <property type="project" value="InterPro"/>
</dbReference>
<protein>
    <recommendedName>
        <fullName evidence="3">Small RNA 2'-O-methyltransferase</fullName>
        <ecNumber evidence="11">2.1.1.386</ecNumber>
    </recommendedName>
</protein>
<dbReference type="EMBL" id="ML122267">
    <property type="protein sequence ID" value="RPD60001.1"/>
    <property type="molecule type" value="Genomic_DNA"/>
</dbReference>
<reference evidence="14" key="1">
    <citation type="journal article" date="2018" name="Genome Biol. Evol.">
        <title>Genomics and development of Lentinus tigrinus, a white-rot wood-decaying mushroom with dimorphic fruiting bodies.</title>
        <authorList>
            <person name="Wu B."/>
            <person name="Xu Z."/>
            <person name="Knudson A."/>
            <person name="Carlson A."/>
            <person name="Chen N."/>
            <person name="Kovaka S."/>
            <person name="LaButti K."/>
            <person name="Lipzen A."/>
            <person name="Pennachio C."/>
            <person name="Riley R."/>
            <person name="Schakwitz W."/>
            <person name="Umezawa K."/>
            <person name="Ohm R.A."/>
            <person name="Grigoriev I.V."/>
            <person name="Nagy L.G."/>
            <person name="Gibbons J."/>
            <person name="Hibbett D."/>
        </authorList>
    </citation>
    <scope>NUCLEOTIDE SEQUENCE [LARGE SCALE GENOMIC DNA]</scope>
    <source>
        <strain evidence="14">ALCF2SS1-6</strain>
    </source>
</reference>
<dbReference type="STRING" id="1328759.A0A5C2S8E8"/>
<dbReference type="EC" id="2.1.1.386" evidence="11"/>
<keyword evidence="4" id="KW-0489">Methyltransferase</keyword>
<feature type="compositionally biased region" description="Gly residues" evidence="13">
    <location>
        <begin position="513"/>
        <end position="522"/>
    </location>
</feature>
<evidence type="ECO:0000256" key="10">
    <source>
        <dbReference type="ARBA" id="ARBA00023158"/>
    </source>
</evidence>
<evidence type="ECO:0000256" key="3">
    <source>
        <dbReference type="ARBA" id="ARBA00021330"/>
    </source>
</evidence>
<comment type="cofactor">
    <cofactor evidence="1">
        <name>Mg(2+)</name>
        <dbReference type="ChEBI" id="CHEBI:18420"/>
    </cofactor>
</comment>
<dbReference type="PANTHER" id="PTHR21404:SF3">
    <property type="entry name" value="SMALL RNA 2'-O-METHYLTRANSFERASE"/>
    <property type="match status" value="1"/>
</dbReference>
<evidence type="ECO:0000256" key="13">
    <source>
        <dbReference type="SAM" id="MobiDB-lite"/>
    </source>
</evidence>
<dbReference type="Gene3D" id="3.40.50.150">
    <property type="entry name" value="Vaccinia Virus protein VP39"/>
    <property type="match status" value="1"/>
</dbReference>
<dbReference type="InterPro" id="IPR026610">
    <property type="entry name" value="Hen1"/>
</dbReference>
<keyword evidence="7" id="KW-0479">Metal-binding</keyword>